<gene>
    <name evidence="2" type="ORF">LWI29_019958</name>
</gene>
<protein>
    <recommendedName>
        <fullName evidence="4">BED-type domain-containing protein</fullName>
    </recommendedName>
</protein>
<comment type="caution">
    <text evidence="2">The sequence shown here is derived from an EMBL/GenBank/DDBJ whole genome shotgun (WGS) entry which is preliminary data.</text>
</comment>
<evidence type="ECO:0000256" key="1">
    <source>
        <dbReference type="SAM" id="MobiDB-lite"/>
    </source>
</evidence>
<name>A0AA39S8F8_ACESA</name>
<feature type="region of interest" description="Disordered" evidence="1">
    <location>
        <begin position="86"/>
        <end position="121"/>
    </location>
</feature>
<proteinExistence type="predicted"/>
<keyword evidence="3" id="KW-1185">Reference proteome</keyword>
<organism evidence="2 3">
    <name type="scientific">Acer saccharum</name>
    <name type="common">Sugar maple</name>
    <dbReference type="NCBI Taxonomy" id="4024"/>
    <lineage>
        <taxon>Eukaryota</taxon>
        <taxon>Viridiplantae</taxon>
        <taxon>Streptophyta</taxon>
        <taxon>Embryophyta</taxon>
        <taxon>Tracheophyta</taxon>
        <taxon>Spermatophyta</taxon>
        <taxon>Magnoliopsida</taxon>
        <taxon>eudicotyledons</taxon>
        <taxon>Gunneridae</taxon>
        <taxon>Pentapetalae</taxon>
        <taxon>rosids</taxon>
        <taxon>malvids</taxon>
        <taxon>Sapindales</taxon>
        <taxon>Sapindaceae</taxon>
        <taxon>Hippocastanoideae</taxon>
        <taxon>Acereae</taxon>
        <taxon>Acer</taxon>
    </lineage>
</organism>
<accession>A0AA39S8F8</accession>
<dbReference type="AlphaFoldDB" id="A0AA39S8F8"/>
<reference evidence="2" key="1">
    <citation type="journal article" date="2022" name="Plant J.">
        <title>Strategies of tolerance reflected in two North American maple genomes.</title>
        <authorList>
            <person name="McEvoy S.L."/>
            <person name="Sezen U.U."/>
            <person name="Trouern-Trend A."/>
            <person name="McMahon S.M."/>
            <person name="Schaberg P.G."/>
            <person name="Yang J."/>
            <person name="Wegrzyn J.L."/>
            <person name="Swenson N.G."/>
        </authorList>
    </citation>
    <scope>NUCLEOTIDE SEQUENCE</scope>
    <source>
        <strain evidence="2">NS2018</strain>
    </source>
</reference>
<dbReference type="EMBL" id="JAUESC010000383">
    <property type="protein sequence ID" value="KAK0584865.1"/>
    <property type="molecule type" value="Genomic_DNA"/>
</dbReference>
<evidence type="ECO:0000313" key="3">
    <source>
        <dbReference type="Proteomes" id="UP001168877"/>
    </source>
</evidence>
<reference evidence="2" key="2">
    <citation type="submission" date="2023-06" db="EMBL/GenBank/DDBJ databases">
        <authorList>
            <person name="Swenson N.G."/>
            <person name="Wegrzyn J.L."/>
            <person name="Mcevoy S.L."/>
        </authorList>
    </citation>
    <scope>NUCLEOTIDE SEQUENCE</scope>
    <source>
        <strain evidence="2">NS2018</strain>
        <tissue evidence="2">Leaf</tissue>
    </source>
</reference>
<evidence type="ECO:0000313" key="2">
    <source>
        <dbReference type="EMBL" id="KAK0584865.1"/>
    </source>
</evidence>
<feature type="compositionally biased region" description="Acidic residues" evidence="1">
    <location>
        <begin position="98"/>
        <end position="113"/>
    </location>
</feature>
<dbReference type="Proteomes" id="UP001168877">
    <property type="component" value="Unassembled WGS sequence"/>
</dbReference>
<sequence>MPDIDTPLDFDYDPPEVELQDKEDLIRKWNKSDLFTKYMKKVRKEDGNYVAACNYCTKTYKWCKSGGYGTYWKHIETKHLDAITKTRSQSQIPRQQEIDQEPTYDFFKDDEPEGSGAVEPE</sequence>
<evidence type="ECO:0008006" key="4">
    <source>
        <dbReference type="Google" id="ProtNLM"/>
    </source>
</evidence>